<proteinExistence type="predicted"/>
<protein>
    <submittedName>
        <fullName evidence="2">Uncharacterized protein</fullName>
    </submittedName>
</protein>
<evidence type="ECO:0000256" key="1">
    <source>
        <dbReference type="SAM" id="MobiDB-lite"/>
    </source>
</evidence>
<evidence type="ECO:0000313" key="2">
    <source>
        <dbReference type="EMBL" id="MED6264648.1"/>
    </source>
</evidence>
<organism evidence="2 3">
    <name type="scientific">Characodon lateralis</name>
    <dbReference type="NCBI Taxonomy" id="208331"/>
    <lineage>
        <taxon>Eukaryota</taxon>
        <taxon>Metazoa</taxon>
        <taxon>Chordata</taxon>
        <taxon>Craniata</taxon>
        <taxon>Vertebrata</taxon>
        <taxon>Euteleostomi</taxon>
        <taxon>Actinopterygii</taxon>
        <taxon>Neopterygii</taxon>
        <taxon>Teleostei</taxon>
        <taxon>Neoteleostei</taxon>
        <taxon>Acanthomorphata</taxon>
        <taxon>Ovalentaria</taxon>
        <taxon>Atherinomorphae</taxon>
        <taxon>Cyprinodontiformes</taxon>
        <taxon>Goodeidae</taxon>
        <taxon>Characodon</taxon>
    </lineage>
</organism>
<sequence length="66" mass="7128">MPLPAPCIACPIDPVSVLGLLSQPCPWIIQPEVTSYLRCGDHCLPPTEVSSSTQDKSSDSWKLYGV</sequence>
<name>A0ABU7CNV7_9TELE</name>
<accession>A0ABU7CNV7</accession>
<gene>
    <name evidence="2" type="ORF">CHARACLAT_016916</name>
</gene>
<comment type="caution">
    <text evidence="2">The sequence shown here is derived from an EMBL/GenBank/DDBJ whole genome shotgun (WGS) entry which is preliminary data.</text>
</comment>
<reference evidence="2 3" key="1">
    <citation type="submission" date="2021-06" db="EMBL/GenBank/DDBJ databases">
        <authorList>
            <person name="Palmer J.M."/>
        </authorList>
    </citation>
    <scope>NUCLEOTIDE SEQUENCE [LARGE SCALE GENOMIC DNA]</scope>
    <source>
        <strain evidence="2 3">CL_MEX2019</strain>
        <tissue evidence="2">Muscle</tissue>
    </source>
</reference>
<dbReference type="Proteomes" id="UP001352852">
    <property type="component" value="Unassembled WGS sequence"/>
</dbReference>
<feature type="region of interest" description="Disordered" evidence="1">
    <location>
        <begin position="46"/>
        <end position="66"/>
    </location>
</feature>
<dbReference type="EMBL" id="JAHUTJ010001392">
    <property type="protein sequence ID" value="MED6264648.1"/>
    <property type="molecule type" value="Genomic_DNA"/>
</dbReference>
<evidence type="ECO:0000313" key="3">
    <source>
        <dbReference type="Proteomes" id="UP001352852"/>
    </source>
</evidence>
<keyword evidence="3" id="KW-1185">Reference proteome</keyword>